<name>A0A7C8ZM71_OPUST</name>
<accession>A0A7C8ZM71</accession>
<protein>
    <submittedName>
        <fullName evidence="1">Uncharacterized protein</fullName>
    </submittedName>
</protein>
<dbReference type="AlphaFoldDB" id="A0A7C8ZM71"/>
<dbReference type="EMBL" id="GISG01141164">
    <property type="protein sequence ID" value="MBA4645155.1"/>
    <property type="molecule type" value="Transcribed_RNA"/>
</dbReference>
<evidence type="ECO:0000313" key="1">
    <source>
        <dbReference type="EMBL" id="MBA4645155.1"/>
    </source>
</evidence>
<reference evidence="1" key="1">
    <citation type="journal article" date="2013" name="J. Plant Res.">
        <title>Effect of fungi and light on seed germination of three Opuntia species from semiarid lands of central Mexico.</title>
        <authorList>
            <person name="Delgado-Sanchez P."/>
            <person name="Jimenez-Bremont J.F."/>
            <person name="Guerrero-Gonzalez Mde L."/>
            <person name="Flores J."/>
        </authorList>
    </citation>
    <scope>NUCLEOTIDE SEQUENCE</scope>
    <source>
        <tissue evidence="1">Cladode</tissue>
    </source>
</reference>
<organism evidence="1">
    <name type="scientific">Opuntia streptacantha</name>
    <name type="common">Prickly pear cactus</name>
    <name type="synonym">Opuntia cardona</name>
    <dbReference type="NCBI Taxonomy" id="393608"/>
    <lineage>
        <taxon>Eukaryota</taxon>
        <taxon>Viridiplantae</taxon>
        <taxon>Streptophyta</taxon>
        <taxon>Embryophyta</taxon>
        <taxon>Tracheophyta</taxon>
        <taxon>Spermatophyta</taxon>
        <taxon>Magnoliopsida</taxon>
        <taxon>eudicotyledons</taxon>
        <taxon>Gunneridae</taxon>
        <taxon>Pentapetalae</taxon>
        <taxon>Caryophyllales</taxon>
        <taxon>Cactineae</taxon>
        <taxon>Cactaceae</taxon>
        <taxon>Opuntioideae</taxon>
        <taxon>Opuntia</taxon>
    </lineage>
</organism>
<reference evidence="1" key="2">
    <citation type="submission" date="2020-07" db="EMBL/GenBank/DDBJ databases">
        <authorList>
            <person name="Vera ALvarez R."/>
            <person name="Arias-Moreno D.M."/>
            <person name="Jimenez-Jacinto V."/>
            <person name="Jimenez-Bremont J.F."/>
            <person name="Swaminathan K."/>
            <person name="Moose S.P."/>
            <person name="Guerrero-Gonzalez M.L."/>
            <person name="Marino-Ramirez L."/>
            <person name="Landsman D."/>
            <person name="Rodriguez-Kessler M."/>
            <person name="Delgado-Sanchez P."/>
        </authorList>
    </citation>
    <scope>NUCLEOTIDE SEQUENCE</scope>
    <source>
        <tissue evidence="1">Cladode</tissue>
    </source>
</reference>
<sequence length="154" mass="17338">MHCRESVDYTIHRPHGSLHLFRFTANQERISTKTLDSFILLVRGGTDNCDLSPKSLGKFHSHMTQSTKSNNPDMQTRLVELKVLQRAVDRDTSTEKGGSCIERHVIRNTNSKVLINHHDVRVTTVCLRAIIVDGSIGQDHLWAVILLILGTTIT</sequence>
<dbReference type="AntiFam" id="ANF00156">
    <property type="entry name" value="Shadow ORF (opposite yahK)"/>
</dbReference>
<proteinExistence type="predicted"/>